<dbReference type="Proteomes" id="UP000030758">
    <property type="component" value="Unassembled WGS sequence"/>
</dbReference>
<keyword evidence="1" id="KW-1133">Transmembrane helix</keyword>
<evidence type="ECO:0000313" key="3">
    <source>
        <dbReference type="EMBL" id="KFD64131.1"/>
    </source>
</evidence>
<dbReference type="EMBL" id="KL367561">
    <property type="protein sequence ID" value="KFD64131.1"/>
    <property type="molecule type" value="Genomic_DNA"/>
</dbReference>
<dbReference type="Proteomes" id="UP000030764">
    <property type="component" value="Unassembled WGS sequence"/>
</dbReference>
<accession>A0A085N3T5</accession>
<evidence type="ECO:0000313" key="2">
    <source>
        <dbReference type="EMBL" id="KFD54525.1"/>
    </source>
</evidence>
<organism evidence="3">
    <name type="scientific">Trichuris suis</name>
    <name type="common">pig whipworm</name>
    <dbReference type="NCBI Taxonomy" id="68888"/>
    <lineage>
        <taxon>Eukaryota</taxon>
        <taxon>Metazoa</taxon>
        <taxon>Ecdysozoa</taxon>
        <taxon>Nematoda</taxon>
        <taxon>Enoplea</taxon>
        <taxon>Dorylaimia</taxon>
        <taxon>Trichinellida</taxon>
        <taxon>Trichuridae</taxon>
        <taxon>Trichuris</taxon>
    </lineage>
</organism>
<name>A0A085N3T5_9BILA</name>
<evidence type="ECO:0000313" key="4">
    <source>
        <dbReference type="Proteomes" id="UP000030764"/>
    </source>
</evidence>
<dbReference type="EMBL" id="KL363207">
    <property type="protein sequence ID" value="KFD54525.1"/>
    <property type="molecule type" value="Genomic_DNA"/>
</dbReference>
<sequence length="130" mass="14145">MAPTAVTKLNVGMELHPFPVFLHYSTPSELNQPLRSKGFTFPDVIHASYIFFVPVKSCLILLLLVSNSLQGPVLRNMTQFSVAVDHLTLANASARRNAPRHCGCRSLSNGHKLPSLLAPMSPTGFFGGVE</sequence>
<dbReference type="AlphaFoldDB" id="A0A085N3T5"/>
<gene>
    <name evidence="2" type="ORF">M513_04672</name>
    <name evidence="3" type="ORF">M514_04672</name>
</gene>
<feature type="transmembrane region" description="Helical" evidence="1">
    <location>
        <begin position="44"/>
        <end position="65"/>
    </location>
</feature>
<keyword evidence="1" id="KW-0812">Transmembrane</keyword>
<evidence type="ECO:0000256" key="1">
    <source>
        <dbReference type="SAM" id="Phobius"/>
    </source>
</evidence>
<proteinExistence type="predicted"/>
<keyword evidence="4" id="KW-1185">Reference proteome</keyword>
<reference evidence="3 4" key="1">
    <citation type="journal article" date="2014" name="Nat. Genet.">
        <title>Genome and transcriptome of the porcine whipworm Trichuris suis.</title>
        <authorList>
            <person name="Jex A.R."/>
            <person name="Nejsum P."/>
            <person name="Schwarz E.M."/>
            <person name="Hu L."/>
            <person name="Young N.D."/>
            <person name="Hall R.S."/>
            <person name="Korhonen P.K."/>
            <person name="Liao S."/>
            <person name="Thamsborg S."/>
            <person name="Xia J."/>
            <person name="Xu P."/>
            <person name="Wang S."/>
            <person name="Scheerlinck J.P."/>
            <person name="Hofmann A."/>
            <person name="Sternberg P.W."/>
            <person name="Wang J."/>
            <person name="Gasser R.B."/>
        </authorList>
    </citation>
    <scope>NUCLEOTIDE SEQUENCE [LARGE SCALE GENOMIC DNA]</scope>
    <source>
        <strain evidence="3">DCEP-RM93F</strain>
        <strain evidence="2">DCEP-RM93M</strain>
    </source>
</reference>
<keyword evidence="1" id="KW-0472">Membrane</keyword>
<protein>
    <submittedName>
        <fullName evidence="3">Uncharacterized protein</fullName>
    </submittedName>
</protein>